<sequence>MAARNAASRRWRKSTRSNENQACVEVALGVVEAGVRDSKSPVSGELSFPATSWHAFVARVD</sequence>
<dbReference type="InterPro" id="IPR007278">
    <property type="entry name" value="DUF397"/>
</dbReference>
<evidence type="ECO:0000313" key="3">
    <source>
        <dbReference type="Proteomes" id="UP001596157"/>
    </source>
</evidence>
<dbReference type="Proteomes" id="UP001596157">
    <property type="component" value="Unassembled WGS sequence"/>
</dbReference>
<evidence type="ECO:0000259" key="1">
    <source>
        <dbReference type="Pfam" id="PF04149"/>
    </source>
</evidence>
<dbReference type="Pfam" id="PF04149">
    <property type="entry name" value="DUF397"/>
    <property type="match status" value="1"/>
</dbReference>
<keyword evidence="3" id="KW-1185">Reference proteome</keyword>
<comment type="caution">
    <text evidence="2">The sequence shown here is derived from an EMBL/GenBank/DDBJ whole genome shotgun (WGS) entry which is preliminary data.</text>
</comment>
<dbReference type="EMBL" id="JBHSKF010000004">
    <property type="protein sequence ID" value="MFC5287503.1"/>
    <property type="molecule type" value="Genomic_DNA"/>
</dbReference>
<dbReference type="RefSeq" id="WP_378246551.1">
    <property type="nucleotide sequence ID" value="NZ_JBHSKF010000004.1"/>
</dbReference>
<reference evidence="3" key="1">
    <citation type="journal article" date="2019" name="Int. J. Syst. Evol. Microbiol.">
        <title>The Global Catalogue of Microorganisms (GCM) 10K type strain sequencing project: providing services to taxonomists for standard genome sequencing and annotation.</title>
        <authorList>
            <consortium name="The Broad Institute Genomics Platform"/>
            <consortium name="The Broad Institute Genome Sequencing Center for Infectious Disease"/>
            <person name="Wu L."/>
            <person name="Ma J."/>
        </authorList>
    </citation>
    <scope>NUCLEOTIDE SEQUENCE [LARGE SCALE GENOMIC DNA]</scope>
    <source>
        <strain evidence="3">CCUG 59778</strain>
    </source>
</reference>
<proteinExistence type="predicted"/>
<evidence type="ECO:0000313" key="2">
    <source>
        <dbReference type="EMBL" id="MFC5287503.1"/>
    </source>
</evidence>
<feature type="domain" description="DUF397" evidence="1">
    <location>
        <begin position="10"/>
        <end position="60"/>
    </location>
</feature>
<gene>
    <name evidence="2" type="ORF">ACFPM7_10615</name>
</gene>
<organism evidence="2 3">
    <name type="scientific">Actinokineospora guangxiensis</name>
    <dbReference type="NCBI Taxonomy" id="1490288"/>
    <lineage>
        <taxon>Bacteria</taxon>
        <taxon>Bacillati</taxon>
        <taxon>Actinomycetota</taxon>
        <taxon>Actinomycetes</taxon>
        <taxon>Pseudonocardiales</taxon>
        <taxon>Pseudonocardiaceae</taxon>
        <taxon>Actinokineospora</taxon>
    </lineage>
</organism>
<name>A0ABW0EMH6_9PSEU</name>
<protein>
    <submittedName>
        <fullName evidence="2">DUF397 domain-containing protein</fullName>
    </submittedName>
</protein>
<accession>A0ABW0EMH6</accession>